<dbReference type="AlphaFoldDB" id="A0A317QCG1"/>
<dbReference type="EMBL" id="QGTX01000001">
    <property type="protein sequence ID" value="PWW21042.1"/>
    <property type="molecule type" value="Genomic_DNA"/>
</dbReference>
<accession>A0A317QCG1</accession>
<evidence type="ECO:0000313" key="3">
    <source>
        <dbReference type="EMBL" id="PWW21042.1"/>
    </source>
</evidence>
<keyword evidence="1" id="KW-1133">Transmembrane helix</keyword>
<dbReference type="Proteomes" id="UP000246661">
    <property type="component" value="Unassembled WGS sequence"/>
</dbReference>
<feature type="transmembrane region" description="Helical" evidence="1">
    <location>
        <begin position="317"/>
        <end position="339"/>
    </location>
</feature>
<evidence type="ECO:0000313" key="4">
    <source>
        <dbReference type="Proteomes" id="UP000246661"/>
    </source>
</evidence>
<organism evidence="3 4">
    <name type="scientific">Geodermatophilus normandii</name>
    <dbReference type="NCBI Taxonomy" id="1137989"/>
    <lineage>
        <taxon>Bacteria</taxon>
        <taxon>Bacillati</taxon>
        <taxon>Actinomycetota</taxon>
        <taxon>Actinomycetes</taxon>
        <taxon>Geodermatophilales</taxon>
        <taxon>Geodermatophilaceae</taxon>
        <taxon>Geodermatophilus</taxon>
    </lineage>
</organism>
<keyword evidence="1" id="KW-0812">Transmembrane</keyword>
<feature type="signal peptide" evidence="2">
    <location>
        <begin position="1"/>
        <end position="30"/>
    </location>
</feature>
<feature type="chain" id="PRO_5016295928" evidence="2">
    <location>
        <begin position="31"/>
        <end position="358"/>
    </location>
</feature>
<feature type="transmembrane region" description="Helical" evidence="1">
    <location>
        <begin position="248"/>
        <end position="273"/>
    </location>
</feature>
<keyword evidence="1" id="KW-0472">Membrane</keyword>
<reference evidence="4" key="1">
    <citation type="submission" date="2018-05" db="EMBL/GenBank/DDBJ databases">
        <authorList>
            <person name="Klenk H.-P."/>
            <person name="Huntemann M."/>
            <person name="Clum A."/>
            <person name="Pillay M."/>
            <person name="Palaniappan K."/>
            <person name="Varghese N."/>
            <person name="Mikhailova N."/>
            <person name="Stamatis D."/>
            <person name="Reddy T."/>
            <person name="Daum C."/>
            <person name="Shapiro N."/>
            <person name="Ivanova N."/>
            <person name="Kyrpides N."/>
            <person name="Woyke T."/>
        </authorList>
    </citation>
    <scope>NUCLEOTIDE SEQUENCE [LARGE SCALE GENOMIC DNA]</scope>
    <source>
        <strain evidence="4">DSM 45417</strain>
    </source>
</reference>
<protein>
    <submittedName>
        <fullName evidence="3">Uncharacterized protein</fullName>
    </submittedName>
</protein>
<feature type="transmembrane region" description="Helical" evidence="1">
    <location>
        <begin position="280"/>
        <end position="297"/>
    </location>
</feature>
<feature type="transmembrane region" description="Helical" evidence="1">
    <location>
        <begin position="219"/>
        <end position="236"/>
    </location>
</feature>
<proteinExistence type="predicted"/>
<dbReference type="OrthoDB" id="5241181at2"/>
<comment type="caution">
    <text evidence="3">The sequence shown here is derived from an EMBL/GenBank/DDBJ whole genome shotgun (WGS) entry which is preliminary data.</text>
</comment>
<evidence type="ECO:0000256" key="1">
    <source>
        <dbReference type="SAM" id="Phobius"/>
    </source>
</evidence>
<keyword evidence="2" id="KW-0732">Signal</keyword>
<keyword evidence="4" id="KW-1185">Reference proteome</keyword>
<feature type="transmembrane region" description="Helical" evidence="1">
    <location>
        <begin position="194"/>
        <end position="214"/>
    </location>
</feature>
<name>A0A317QCG1_9ACTN</name>
<dbReference type="RefSeq" id="WP_110004001.1">
    <property type="nucleotide sequence ID" value="NZ_QGTX01000001.1"/>
</dbReference>
<gene>
    <name evidence="3" type="ORF">JD79_00169</name>
</gene>
<sequence length="358" mass="36672">MSGVGAAGARLLVVLLGVLATLALAGPARAHVGGEVAGSDFDGRVTSVQPAVPGVSVRVLEFGDVLEVVNTTGTELTVPGYSDEPYLRIGPDGVWRNAHSPATTINLDRYGRVTLPEDADPRAEPEWVQVSTEPQYTWHDHRTHWMSESQLPPAVAADPAHAHTVFDWTVPMRHGETAVTVRGELTWSPPPPAALTWGLHLALAAVVAAAGLLARTPRALGAVMALGGVAALWHAASTPEPPVTVSSHAAAVVSALLPAVTAALVAVLGLLAARRGRGGMAGLCAVVLGWLLLVQGLPDVDVLWSAHVAAGGPGLLARAAVAVLVAGGAGLVVGGLAAARRLRDPERAGREPEPQPVG</sequence>
<evidence type="ECO:0000256" key="2">
    <source>
        <dbReference type="SAM" id="SignalP"/>
    </source>
</evidence>